<evidence type="ECO:0000256" key="1">
    <source>
        <dbReference type="SAM" id="MobiDB-lite"/>
    </source>
</evidence>
<accession>A0A2S2DGZ6</accession>
<dbReference type="RefSeq" id="WP_109344987.1">
    <property type="nucleotide sequence ID" value="NZ_CP029343.1"/>
</dbReference>
<name>A0A2S2DGZ6_9BURK</name>
<reference evidence="2 3" key="1">
    <citation type="submission" date="2018-05" db="EMBL/GenBank/DDBJ databases">
        <title>Complete genome sequence of Massilia oculi sp. nov. CCUG 43427T (=DSM 26321T), the type strain of M. oculi, and comparison with genome sequences of other Massilia strains.</title>
        <authorList>
            <person name="Zhu B."/>
        </authorList>
    </citation>
    <scope>NUCLEOTIDE SEQUENCE [LARGE SCALE GENOMIC DNA]</scope>
    <source>
        <strain evidence="2 3">CCUG 43427</strain>
    </source>
</reference>
<keyword evidence="3" id="KW-1185">Reference proteome</keyword>
<organism evidence="2 3">
    <name type="scientific">Massilia oculi</name>
    <dbReference type="NCBI Taxonomy" id="945844"/>
    <lineage>
        <taxon>Bacteria</taxon>
        <taxon>Pseudomonadati</taxon>
        <taxon>Pseudomonadota</taxon>
        <taxon>Betaproteobacteria</taxon>
        <taxon>Burkholderiales</taxon>
        <taxon>Oxalobacteraceae</taxon>
        <taxon>Telluria group</taxon>
        <taxon>Massilia</taxon>
    </lineage>
</organism>
<dbReference type="Proteomes" id="UP000245820">
    <property type="component" value="Chromosome"/>
</dbReference>
<proteinExistence type="predicted"/>
<protein>
    <submittedName>
        <fullName evidence="2">Uncharacterized protein</fullName>
    </submittedName>
</protein>
<sequence>MTNKPTVPVMPDKKPASAEPPLAGQDHDDSALDEALRETFPSSDPIAISIEPPPNESNCTRT</sequence>
<feature type="region of interest" description="Disordered" evidence="1">
    <location>
        <begin position="1"/>
        <end position="62"/>
    </location>
</feature>
<dbReference type="AlphaFoldDB" id="A0A2S2DGZ6"/>
<evidence type="ECO:0000313" key="2">
    <source>
        <dbReference type="EMBL" id="AWL04611.1"/>
    </source>
</evidence>
<evidence type="ECO:0000313" key="3">
    <source>
        <dbReference type="Proteomes" id="UP000245820"/>
    </source>
</evidence>
<dbReference type="OrthoDB" id="9789109at2"/>
<dbReference type="EMBL" id="CP029343">
    <property type="protein sequence ID" value="AWL04611.1"/>
    <property type="molecule type" value="Genomic_DNA"/>
</dbReference>
<feature type="compositionally biased region" description="Basic and acidic residues" evidence="1">
    <location>
        <begin position="25"/>
        <end position="37"/>
    </location>
</feature>
<gene>
    <name evidence="2" type="ORF">DIR46_09275</name>
</gene>
<dbReference type="KEGG" id="mtim:DIR46_09275"/>